<reference evidence="2" key="1">
    <citation type="journal article" date="2021" name="IMA Fungus">
        <title>Genomic characterization of three marine fungi, including Emericellopsis atlantica sp. nov. with signatures of a generalist lifestyle and marine biomass degradation.</title>
        <authorList>
            <person name="Hagestad O.C."/>
            <person name="Hou L."/>
            <person name="Andersen J.H."/>
            <person name="Hansen E.H."/>
            <person name="Altermark B."/>
            <person name="Li C."/>
            <person name="Kuhnert E."/>
            <person name="Cox R.J."/>
            <person name="Crous P.W."/>
            <person name="Spatafora J.W."/>
            <person name="Lail K."/>
            <person name="Amirebrahimi M."/>
            <person name="Lipzen A."/>
            <person name="Pangilinan J."/>
            <person name="Andreopoulos W."/>
            <person name="Hayes R.D."/>
            <person name="Ng V."/>
            <person name="Grigoriev I.V."/>
            <person name="Jackson S.A."/>
            <person name="Sutton T.D.S."/>
            <person name="Dobson A.D.W."/>
            <person name="Rama T."/>
        </authorList>
    </citation>
    <scope>NUCLEOTIDE SEQUENCE</scope>
    <source>
        <strain evidence="2">TRa018bII</strain>
    </source>
</reference>
<proteinExistence type="predicted"/>
<evidence type="ECO:0000256" key="1">
    <source>
        <dbReference type="SAM" id="MobiDB-lite"/>
    </source>
</evidence>
<organism evidence="2 3">
    <name type="scientific">Amylocarpus encephaloides</name>
    <dbReference type="NCBI Taxonomy" id="45428"/>
    <lineage>
        <taxon>Eukaryota</taxon>
        <taxon>Fungi</taxon>
        <taxon>Dikarya</taxon>
        <taxon>Ascomycota</taxon>
        <taxon>Pezizomycotina</taxon>
        <taxon>Leotiomycetes</taxon>
        <taxon>Helotiales</taxon>
        <taxon>Helotiales incertae sedis</taxon>
        <taxon>Amylocarpus</taxon>
    </lineage>
</organism>
<dbReference type="Proteomes" id="UP000824998">
    <property type="component" value="Unassembled WGS sequence"/>
</dbReference>
<dbReference type="EMBL" id="MU251369">
    <property type="protein sequence ID" value="KAG9238482.1"/>
    <property type="molecule type" value="Genomic_DNA"/>
</dbReference>
<keyword evidence="3" id="KW-1185">Reference proteome</keyword>
<dbReference type="AlphaFoldDB" id="A0A9P8C9I3"/>
<accession>A0A9P8C9I3</accession>
<gene>
    <name evidence="2" type="ORF">BJ875DRAFT_450870</name>
</gene>
<name>A0A9P8C9I3_9HELO</name>
<evidence type="ECO:0000313" key="2">
    <source>
        <dbReference type="EMBL" id="KAG9238482.1"/>
    </source>
</evidence>
<protein>
    <submittedName>
        <fullName evidence="2">Uncharacterized protein</fullName>
    </submittedName>
</protein>
<feature type="region of interest" description="Disordered" evidence="1">
    <location>
        <begin position="156"/>
        <end position="176"/>
    </location>
</feature>
<comment type="caution">
    <text evidence="2">The sequence shown here is derived from an EMBL/GenBank/DDBJ whole genome shotgun (WGS) entry which is preliminary data.</text>
</comment>
<sequence length="176" mass="19861">MSQERFKLERVVMEDVDEIAAMVQASSQSPRITLEFQDCDRADFLAWNKAGAVSELEGCLTSEGRAEMWKMVDYVDPEKPKIVGVSVWGWDEEVVDKLFGEKAGLPLPKGTKLGLRKKFMTEIKAMEEKHRPKGKYFGSFKLHSTLSQLSPHKTLKQNFLNSPPHPPTAGSVFLHP</sequence>
<evidence type="ECO:0000313" key="3">
    <source>
        <dbReference type="Proteomes" id="UP000824998"/>
    </source>
</evidence>
<dbReference type="OrthoDB" id="4738875at2759"/>